<organism evidence="1 2">
    <name type="scientific">Trifolium pratense</name>
    <name type="common">Red clover</name>
    <dbReference type="NCBI Taxonomy" id="57577"/>
    <lineage>
        <taxon>Eukaryota</taxon>
        <taxon>Viridiplantae</taxon>
        <taxon>Streptophyta</taxon>
        <taxon>Embryophyta</taxon>
        <taxon>Tracheophyta</taxon>
        <taxon>Spermatophyta</taxon>
        <taxon>Magnoliopsida</taxon>
        <taxon>eudicotyledons</taxon>
        <taxon>Gunneridae</taxon>
        <taxon>Pentapetalae</taxon>
        <taxon>rosids</taxon>
        <taxon>fabids</taxon>
        <taxon>Fabales</taxon>
        <taxon>Fabaceae</taxon>
        <taxon>Papilionoideae</taxon>
        <taxon>50 kb inversion clade</taxon>
        <taxon>NPAAA clade</taxon>
        <taxon>Hologalegina</taxon>
        <taxon>IRL clade</taxon>
        <taxon>Trifolieae</taxon>
        <taxon>Trifolium</taxon>
    </lineage>
</organism>
<name>A0ACB0JNS8_TRIPR</name>
<comment type="caution">
    <text evidence="1">The sequence shown here is derived from an EMBL/GenBank/DDBJ whole genome shotgun (WGS) entry which is preliminary data.</text>
</comment>
<evidence type="ECO:0000313" key="1">
    <source>
        <dbReference type="EMBL" id="CAJ2645923.1"/>
    </source>
</evidence>
<dbReference type="EMBL" id="CASHSV030000109">
    <property type="protein sequence ID" value="CAJ2645923.1"/>
    <property type="molecule type" value="Genomic_DNA"/>
</dbReference>
<dbReference type="Proteomes" id="UP001177021">
    <property type="component" value="Unassembled WGS sequence"/>
</dbReference>
<protein>
    <submittedName>
        <fullName evidence="1">Uncharacterized protein</fullName>
    </submittedName>
</protein>
<evidence type="ECO:0000313" key="2">
    <source>
        <dbReference type="Proteomes" id="UP001177021"/>
    </source>
</evidence>
<accession>A0ACB0JNS8</accession>
<keyword evidence="2" id="KW-1185">Reference proteome</keyword>
<gene>
    <name evidence="1" type="ORF">MILVUS5_LOCUS14736</name>
</gene>
<reference evidence="1" key="1">
    <citation type="submission" date="2023-10" db="EMBL/GenBank/DDBJ databases">
        <authorList>
            <person name="Rodriguez Cubillos JULIANA M."/>
            <person name="De Vega J."/>
        </authorList>
    </citation>
    <scope>NUCLEOTIDE SEQUENCE</scope>
</reference>
<sequence>MEGFVHACIEHPLEEGKGVAGKALQSNHPLFYSDVKTYDISEYPLVHHARKFNLNAAVAIRLRSTYTNNDDYILELFLLIKYQYEGEFRTATFIRQPLRYHEENL</sequence>
<proteinExistence type="predicted"/>